<dbReference type="PROSITE" id="PS50088">
    <property type="entry name" value="ANK_REPEAT"/>
    <property type="match status" value="1"/>
</dbReference>
<proteinExistence type="predicted"/>
<dbReference type="InterPro" id="IPR001496">
    <property type="entry name" value="SOCS_box"/>
</dbReference>
<keyword evidence="1" id="KW-0677">Repeat</keyword>
<dbReference type="SUPFAM" id="SSF48403">
    <property type="entry name" value="Ankyrin repeat"/>
    <property type="match status" value="2"/>
</dbReference>
<dbReference type="Pfam" id="PF12796">
    <property type="entry name" value="Ank_2"/>
    <property type="match status" value="2"/>
</dbReference>
<evidence type="ECO:0000256" key="1">
    <source>
        <dbReference type="ARBA" id="ARBA00022737"/>
    </source>
</evidence>
<protein>
    <recommendedName>
        <fullName evidence="4">SOCS box domain-containing protein</fullName>
    </recommendedName>
</protein>
<dbReference type="Proteomes" id="UP001497497">
    <property type="component" value="Unassembled WGS sequence"/>
</dbReference>
<name>A0AAV2HTY6_LYMST</name>
<feature type="domain" description="SOCS box" evidence="4">
    <location>
        <begin position="693"/>
        <end position="735"/>
    </location>
</feature>
<dbReference type="AlphaFoldDB" id="A0AAV2HTY6"/>
<reference evidence="5 6" key="1">
    <citation type="submission" date="2024-04" db="EMBL/GenBank/DDBJ databases">
        <authorList>
            <consortium name="Genoscope - CEA"/>
            <person name="William W."/>
        </authorList>
    </citation>
    <scope>NUCLEOTIDE SEQUENCE [LARGE SCALE GENOMIC DNA]</scope>
</reference>
<feature type="repeat" description="ANK" evidence="3">
    <location>
        <begin position="106"/>
        <end position="138"/>
    </location>
</feature>
<evidence type="ECO:0000313" key="5">
    <source>
        <dbReference type="EMBL" id="CAL1537444.1"/>
    </source>
</evidence>
<dbReference type="InterPro" id="IPR036036">
    <property type="entry name" value="SOCS_box-like_dom_sf"/>
</dbReference>
<dbReference type="SUPFAM" id="SSF158235">
    <property type="entry name" value="SOCS box-like"/>
    <property type="match status" value="1"/>
</dbReference>
<dbReference type="EMBL" id="CAXITT010000262">
    <property type="protein sequence ID" value="CAL1537444.1"/>
    <property type="molecule type" value="Genomic_DNA"/>
</dbReference>
<dbReference type="PANTHER" id="PTHR24198">
    <property type="entry name" value="ANKYRIN REPEAT AND PROTEIN KINASE DOMAIN-CONTAINING PROTEIN"/>
    <property type="match status" value="1"/>
</dbReference>
<comment type="caution">
    <text evidence="5">The sequence shown here is derived from an EMBL/GenBank/DDBJ whole genome shotgun (WGS) entry which is preliminary data.</text>
</comment>
<evidence type="ECO:0000259" key="4">
    <source>
        <dbReference type="PROSITE" id="PS50225"/>
    </source>
</evidence>
<evidence type="ECO:0000313" key="6">
    <source>
        <dbReference type="Proteomes" id="UP001497497"/>
    </source>
</evidence>
<keyword evidence="2 3" id="KW-0040">ANK repeat</keyword>
<dbReference type="CDD" id="cd03716">
    <property type="entry name" value="SOCS_ASB_like"/>
    <property type="match status" value="1"/>
</dbReference>
<organism evidence="5 6">
    <name type="scientific">Lymnaea stagnalis</name>
    <name type="common">Great pond snail</name>
    <name type="synonym">Helix stagnalis</name>
    <dbReference type="NCBI Taxonomy" id="6523"/>
    <lineage>
        <taxon>Eukaryota</taxon>
        <taxon>Metazoa</taxon>
        <taxon>Spiralia</taxon>
        <taxon>Lophotrochozoa</taxon>
        <taxon>Mollusca</taxon>
        <taxon>Gastropoda</taxon>
        <taxon>Heterobranchia</taxon>
        <taxon>Euthyneura</taxon>
        <taxon>Panpulmonata</taxon>
        <taxon>Hygrophila</taxon>
        <taxon>Lymnaeoidea</taxon>
        <taxon>Lymnaeidae</taxon>
        <taxon>Lymnaea</taxon>
    </lineage>
</organism>
<dbReference type="InterPro" id="IPR036770">
    <property type="entry name" value="Ankyrin_rpt-contain_sf"/>
</dbReference>
<dbReference type="PANTHER" id="PTHR24198:SF165">
    <property type="entry name" value="ANKYRIN REPEAT-CONTAINING PROTEIN-RELATED"/>
    <property type="match status" value="1"/>
</dbReference>
<dbReference type="PROSITE" id="PS50297">
    <property type="entry name" value="ANK_REP_REGION"/>
    <property type="match status" value="1"/>
</dbReference>
<gene>
    <name evidence="5" type="ORF">GSLYS_00011357001</name>
</gene>
<evidence type="ECO:0000256" key="2">
    <source>
        <dbReference type="ARBA" id="ARBA00023043"/>
    </source>
</evidence>
<sequence>MSSYLQGLFNYIRGTWPATVFLGKTWDVVSEQSKDSILKIIWLLQCPEEKSSDVVQLLRQLPTGEDWFSVKDIETGFDILQSAVISRNKDVVKYLLSFCVDLDCYHCSSPVHLAAYLGEKGILQILSERGANVNKKLGMCYPQPHKAISYEPHYFSFSKQPVYLCKTRRLTPVQCAILRNQLSCVQIILEQERLKVKQSLSPQNLLMYSCQEGAPDCIRYFADLYPDCINKYMKGDTPLLAAVPWGEQCAKILLESGADVHLRSESIQETALHRLYRQNIDGLFTIYDTTKYLLTTGIEQEVNTYTHLKETALHMLVSHISYTGGNYVDPQRQLPRAQLQESYQSQVLAAIRLLLEFNADPHLLNGTRLTPLSRLLHIGLKVVHKADKCECVRTSQPDIYIGDYKHDYEILAKAMEILFEFKSDSNFMCQVGHTPLILLLQFLLYDDLANLCAQSTSVLRTVEVLLKNEAEPNFTDGAHGTAHSLIAMICHRCMQDDPENLGVPLGQSPLLREQFGELVNEVLCVMLRHGLDPNHKSNKISRHLQGGQGNGLIEFVSLVSTASSNAEFQLVEKWIRTLLQWGADPDLEPYPSEPIICHCQSSIFLKKLPTQPLAHLIHEVKDKENLLFNKSVQNILLLFYNTMDHKALHGCLTASKSILHLQPSGILLDGLTVSSLCDGSVDFLTLINMMSGNPQSLKELSRVSIYKSLKHNLASKVESLPLPSVVKKYVLEIAT</sequence>
<dbReference type="InterPro" id="IPR002110">
    <property type="entry name" value="Ankyrin_rpt"/>
</dbReference>
<dbReference type="Pfam" id="PF07525">
    <property type="entry name" value="SOCS_box"/>
    <property type="match status" value="1"/>
</dbReference>
<dbReference type="SMART" id="SM00969">
    <property type="entry name" value="SOCS_box"/>
    <property type="match status" value="1"/>
</dbReference>
<dbReference type="GO" id="GO:0035556">
    <property type="term" value="P:intracellular signal transduction"/>
    <property type="evidence" value="ECO:0007669"/>
    <property type="project" value="InterPro"/>
</dbReference>
<evidence type="ECO:0000256" key="3">
    <source>
        <dbReference type="PROSITE-ProRule" id="PRU00023"/>
    </source>
</evidence>
<dbReference type="Gene3D" id="1.25.40.20">
    <property type="entry name" value="Ankyrin repeat-containing domain"/>
    <property type="match status" value="2"/>
</dbReference>
<accession>A0AAV2HTY6</accession>
<keyword evidence="6" id="KW-1185">Reference proteome</keyword>
<dbReference type="PROSITE" id="PS50225">
    <property type="entry name" value="SOCS"/>
    <property type="match status" value="1"/>
</dbReference>
<dbReference type="SMART" id="SM00248">
    <property type="entry name" value="ANK"/>
    <property type="match status" value="6"/>
</dbReference>